<protein>
    <submittedName>
        <fullName evidence="1">Helix-turn-helix domain-containing protein</fullName>
    </submittedName>
</protein>
<name>A0A934SXR2_9BURK</name>
<dbReference type="Gene3D" id="1.25.40.20">
    <property type="entry name" value="Ankyrin repeat-containing domain"/>
    <property type="match status" value="1"/>
</dbReference>
<dbReference type="AlphaFoldDB" id="A0A934SXR2"/>
<dbReference type="Proteomes" id="UP000622890">
    <property type="component" value="Unassembled WGS sequence"/>
</dbReference>
<proteinExistence type="predicted"/>
<dbReference type="EMBL" id="JAEPBG010000001">
    <property type="protein sequence ID" value="MBK4733688.1"/>
    <property type="molecule type" value="Genomic_DNA"/>
</dbReference>
<dbReference type="InterPro" id="IPR009061">
    <property type="entry name" value="DNA-bd_dom_put_sf"/>
</dbReference>
<sequence length="298" mass="34390">MTPSDFQEQLSQLPSDTPITAQHILAILAALQPKPARDQNYSQWDNQKIIDQDTLAEWLGESPRTIEKWREIPGKGPAFIKRQGKNVRYRVEDVRNWFKKNTHNSIGEWQQAEQEELTKRMNGKVKKLSFGGMEWDSFTATIFVDDKPMPFFETLDPEMNITGYEVQWNEAGSLATKFLEQLAHSPKTVIRTLQEDKTDLNQVSHFLVGETIQKRTLAHAIATFPTYETEQYKELVIEMLDSGIDFTITDEQGRNAIQLAMECGNQFLMKILSSYSLYWQLQTELPSRPIGQENRDKA</sequence>
<dbReference type="RefSeq" id="WP_200590421.1">
    <property type="nucleotide sequence ID" value="NZ_JAEPBG010000001.1"/>
</dbReference>
<evidence type="ECO:0000313" key="1">
    <source>
        <dbReference type="EMBL" id="MBK4733688.1"/>
    </source>
</evidence>
<gene>
    <name evidence="1" type="ORF">JJB74_03585</name>
</gene>
<dbReference type="InterPro" id="IPR036770">
    <property type="entry name" value="Ankyrin_rpt-contain_sf"/>
</dbReference>
<accession>A0A934SXR2</accession>
<keyword evidence="2" id="KW-1185">Reference proteome</keyword>
<organism evidence="1 2">
    <name type="scientific">Noviherbaspirillum pedocola</name>
    <dbReference type="NCBI Taxonomy" id="2801341"/>
    <lineage>
        <taxon>Bacteria</taxon>
        <taxon>Pseudomonadati</taxon>
        <taxon>Pseudomonadota</taxon>
        <taxon>Betaproteobacteria</taxon>
        <taxon>Burkholderiales</taxon>
        <taxon>Oxalobacteraceae</taxon>
        <taxon>Noviherbaspirillum</taxon>
    </lineage>
</organism>
<evidence type="ECO:0000313" key="2">
    <source>
        <dbReference type="Proteomes" id="UP000622890"/>
    </source>
</evidence>
<dbReference type="SUPFAM" id="SSF46955">
    <property type="entry name" value="Putative DNA-binding domain"/>
    <property type="match status" value="1"/>
</dbReference>
<dbReference type="InterPro" id="IPR036388">
    <property type="entry name" value="WH-like_DNA-bd_sf"/>
</dbReference>
<dbReference type="Gene3D" id="1.10.10.10">
    <property type="entry name" value="Winged helix-like DNA-binding domain superfamily/Winged helix DNA-binding domain"/>
    <property type="match status" value="1"/>
</dbReference>
<reference evidence="1" key="1">
    <citation type="submission" date="2021-01" db="EMBL/GenBank/DDBJ databases">
        <title>Genome sequence of strain Noviherbaspirillum sp. DKR-6.</title>
        <authorList>
            <person name="Chaudhary D.K."/>
        </authorList>
    </citation>
    <scope>NUCLEOTIDE SEQUENCE</scope>
    <source>
        <strain evidence="1">DKR-6</strain>
    </source>
</reference>
<comment type="caution">
    <text evidence="1">The sequence shown here is derived from an EMBL/GenBank/DDBJ whole genome shotgun (WGS) entry which is preliminary data.</text>
</comment>